<proteinExistence type="predicted"/>
<keyword evidence="1" id="KW-0732">Signal</keyword>
<gene>
    <name evidence="2" type="ORF">AB7A72_16365</name>
</gene>
<comment type="caution">
    <text evidence="2">The sequence shown here is derived from an EMBL/GenBank/DDBJ whole genome shotgun (WGS) entry which is preliminary data.</text>
</comment>
<evidence type="ECO:0000313" key="2">
    <source>
        <dbReference type="EMBL" id="MEY2252594.1"/>
    </source>
</evidence>
<dbReference type="PROSITE" id="PS51257">
    <property type="entry name" value="PROKAR_LIPOPROTEIN"/>
    <property type="match status" value="1"/>
</dbReference>
<dbReference type="EMBL" id="JBGBDC010000007">
    <property type="protein sequence ID" value="MEY2252594.1"/>
    <property type="molecule type" value="Genomic_DNA"/>
</dbReference>
<protein>
    <recommendedName>
        <fullName evidence="4">Lipoprotein</fullName>
    </recommendedName>
</protein>
<organism evidence="2 3">
    <name type="scientific">Comamonas sediminis</name>
    <dbReference type="NCBI Taxonomy" id="1783360"/>
    <lineage>
        <taxon>Bacteria</taxon>
        <taxon>Pseudomonadati</taxon>
        <taxon>Pseudomonadota</taxon>
        <taxon>Betaproteobacteria</taxon>
        <taxon>Burkholderiales</taxon>
        <taxon>Comamonadaceae</taxon>
        <taxon>Comamonas</taxon>
    </lineage>
</organism>
<name>A0ABV4B4Y2_9BURK</name>
<evidence type="ECO:0000313" key="3">
    <source>
        <dbReference type="Proteomes" id="UP001562178"/>
    </source>
</evidence>
<keyword evidence="3" id="KW-1185">Reference proteome</keyword>
<reference evidence="2 3" key="1">
    <citation type="journal article" date="2016" name="Int. J. Syst. Evol. Microbiol.">
        <title>Description of Comamonas sediminis sp. nov., isolated from lagoon sediments.</title>
        <authorList>
            <person name="Subhash Y."/>
            <person name="Bang J.J."/>
            <person name="You T.H."/>
            <person name="Lee S.S."/>
        </authorList>
    </citation>
    <scope>NUCLEOTIDE SEQUENCE [LARGE SCALE GENOMIC DNA]</scope>
    <source>
        <strain evidence="2 3">JCM 31169</strain>
    </source>
</reference>
<accession>A0ABV4B4Y2</accession>
<evidence type="ECO:0000256" key="1">
    <source>
        <dbReference type="SAM" id="SignalP"/>
    </source>
</evidence>
<evidence type="ECO:0008006" key="4">
    <source>
        <dbReference type="Google" id="ProtNLM"/>
    </source>
</evidence>
<sequence>MIKVNKIFIGAIASAALLAGCKTTPKAPPGPLKVTYSKAPYAAPRLKETPTEVRIVRREETSAAVAAQVGVHLLMAALGGGAAINTFNKEDLKGVPIEDVVDRQYLNNPVPTSFVQSLQEAVDASIAENPWAQQKSFSYPLVVGGGSAQLIYDNLMGTDDANYQLVLDLDVSKKREAGKRKNLPVVQCSGRSEPAQPLAYWAEDSYRNVQQELNRMLADCQAKVLADLPNLLEQ</sequence>
<dbReference type="Proteomes" id="UP001562178">
    <property type="component" value="Unassembled WGS sequence"/>
</dbReference>
<dbReference type="RefSeq" id="WP_369460597.1">
    <property type="nucleotide sequence ID" value="NZ_JBGBDC010000007.1"/>
</dbReference>
<feature type="chain" id="PRO_5046083121" description="Lipoprotein" evidence="1">
    <location>
        <begin position="20"/>
        <end position="234"/>
    </location>
</feature>
<feature type="signal peptide" evidence="1">
    <location>
        <begin position="1"/>
        <end position="19"/>
    </location>
</feature>